<dbReference type="EMBL" id="BSRZ01000003">
    <property type="protein sequence ID" value="GLW63811.1"/>
    <property type="molecule type" value="Genomic_DNA"/>
</dbReference>
<reference evidence="2" key="1">
    <citation type="submission" date="2023-02" db="EMBL/GenBank/DDBJ databases">
        <title>Actinomadura rubrobrunea NBRC 14622.</title>
        <authorList>
            <person name="Ichikawa N."/>
            <person name="Sato H."/>
            <person name="Tonouchi N."/>
        </authorList>
    </citation>
    <scope>NUCLEOTIDE SEQUENCE</scope>
    <source>
        <strain evidence="2">NBRC 14622</strain>
    </source>
</reference>
<feature type="region of interest" description="Disordered" evidence="1">
    <location>
        <begin position="29"/>
        <end position="60"/>
    </location>
</feature>
<gene>
    <name evidence="2" type="ORF">Arub01_20550</name>
</gene>
<name>A0A9W6UTN5_9ACTN</name>
<dbReference type="InterPro" id="IPR007391">
    <property type="entry name" value="Vancomycin_resist_VanW"/>
</dbReference>
<dbReference type="InterPro" id="IPR052913">
    <property type="entry name" value="Glycopeptide_resist_protein"/>
</dbReference>
<dbReference type="PANTHER" id="PTHR35788">
    <property type="entry name" value="EXPORTED PROTEIN-RELATED"/>
    <property type="match status" value="1"/>
</dbReference>
<evidence type="ECO:0000256" key="1">
    <source>
        <dbReference type="SAM" id="MobiDB-lite"/>
    </source>
</evidence>
<keyword evidence="3" id="KW-1185">Reference proteome</keyword>
<evidence type="ECO:0008006" key="4">
    <source>
        <dbReference type="Google" id="ProtNLM"/>
    </source>
</evidence>
<organism evidence="2 3">
    <name type="scientific">Actinomadura rubrobrunea</name>
    <dbReference type="NCBI Taxonomy" id="115335"/>
    <lineage>
        <taxon>Bacteria</taxon>
        <taxon>Bacillati</taxon>
        <taxon>Actinomycetota</taxon>
        <taxon>Actinomycetes</taxon>
        <taxon>Streptosporangiales</taxon>
        <taxon>Thermomonosporaceae</taxon>
        <taxon>Actinomadura</taxon>
    </lineage>
</organism>
<evidence type="ECO:0000313" key="2">
    <source>
        <dbReference type="EMBL" id="GLW63811.1"/>
    </source>
</evidence>
<comment type="caution">
    <text evidence="2">The sequence shown here is derived from an EMBL/GenBank/DDBJ whole genome shotgun (WGS) entry which is preliminary data.</text>
</comment>
<dbReference type="Pfam" id="PF04294">
    <property type="entry name" value="VanW"/>
    <property type="match status" value="1"/>
</dbReference>
<accession>A0A9W6UTN5</accession>
<sequence>MALGAVAAVLGAYLAADIGTRAGDRASAAERGTALDQAPVADRAPAPDPAPAPRRTGAPRLISSYTTRFTPGEPRVRNIQIAARILDGTVVRPGRTFSFNKVIGPRTRARGYVPAPSIRGDRMIADDVGGGICQVSSTLFNAVFEAGMRIRDTRSHTLWMPEYPVGREAAVSYPELDFTWENDSGHPVTIRAFATDSSLTVSLWGVRRYDVRAKTSRRYGFTPYRTVTDRGPRCLPTRGARGFEVDVWRVLRRDGRTVRRERFHTTYQPQARVRCVGLSGDRRAGADR</sequence>
<evidence type="ECO:0000313" key="3">
    <source>
        <dbReference type="Proteomes" id="UP001165124"/>
    </source>
</evidence>
<proteinExistence type="predicted"/>
<dbReference type="AlphaFoldDB" id="A0A9W6UTN5"/>
<dbReference type="PANTHER" id="PTHR35788:SF1">
    <property type="entry name" value="EXPORTED PROTEIN"/>
    <property type="match status" value="1"/>
</dbReference>
<dbReference type="Proteomes" id="UP001165124">
    <property type="component" value="Unassembled WGS sequence"/>
</dbReference>
<protein>
    <recommendedName>
        <fullName evidence="4">VanW family protein</fullName>
    </recommendedName>
</protein>